<feature type="compositionally biased region" description="Low complexity" evidence="1">
    <location>
        <begin position="42"/>
        <end position="53"/>
    </location>
</feature>
<feature type="compositionally biased region" description="Low complexity" evidence="1">
    <location>
        <begin position="22"/>
        <end position="35"/>
    </location>
</feature>
<reference evidence="2" key="1">
    <citation type="submission" date="2021-02" db="EMBL/GenBank/DDBJ databases">
        <authorList>
            <person name="Nowell W R."/>
        </authorList>
    </citation>
    <scope>NUCLEOTIDE SEQUENCE</scope>
</reference>
<feature type="compositionally biased region" description="Low complexity" evidence="1">
    <location>
        <begin position="77"/>
        <end position="88"/>
    </location>
</feature>
<dbReference type="EMBL" id="CAJOBJ010068128">
    <property type="protein sequence ID" value="CAF4448184.1"/>
    <property type="molecule type" value="Genomic_DNA"/>
</dbReference>
<evidence type="ECO:0000313" key="3">
    <source>
        <dbReference type="Proteomes" id="UP000681720"/>
    </source>
</evidence>
<dbReference type="AlphaFoldDB" id="A0A8S2WHI1"/>
<feature type="non-terminal residue" evidence="2">
    <location>
        <position position="88"/>
    </location>
</feature>
<feature type="non-terminal residue" evidence="2">
    <location>
        <position position="1"/>
    </location>
</feature>
<accession>A0A8S2WHI1</accession>
<evidence type="ECO:0000313" key="2">
    <source>
        <dbReference type="EMBL" id="CAF4448184.1"/>
    </source>
</evidence>
<gene>
    <name evidence="2" type="ORF">GIL414_LOCUS32294</name>
</gene>
<dbReference type="Proteomes" id="UP000681720">
    <property type="component" value="Unassembled WGS sequence"/>
</dbReference>
<feature type="region of interest" description="Disordered" evidence="1">
    <location>
        <begin position="22"/>
        <end position="88"/>
    </location>
</feature>
<organism evidence="2 3">
    <name type="scientific">Rotaria magnacalcarata</name>
    <dbReference type="NCBI Taxonomy" id="392030"/>
    <lineage>
        <taxon>Eukaryota</taxon>
        <taxon>Metazoa</taxon>
        <taxon>Spiralia</taxon>
        <taxon>Gnathifera</taxon>
        <taxon>Rotifera</taxon>
        <taxon>Eurotatoria</taxon>
        <taxon>Bdelloidea</taxon>
        <taxon>Philodinida</taxon>
        <taxon>Philodinidae</taxon>
        <taxon>Rotaria</taxon>
    </lineage>
</organism>
<proteinExistence type="predicted"/>
<protein>
    <submittedName>
        <fullName evidence="2">Uncharacterized protein</fullName>
    </submittedName>
</protein>
<evidence type="ECO:0000256" key="1">
    <source>
        <dbReference type="SAM" id="MobiDB-lite"/>
    </source>
</evidence>
<sequence>TERRLGDGRRCIKPLCIDTHTAAPPSTTATTISKAPSPPRPTTISTSVTVPSSNLSSVRPMPTIPIDPKPTKGVIRSSTSSITLPSSI</sequence>
<name>A0A8S2WHI1_9BILA</name>
<comment type="caution">
    <text evidence="2">The sequence shown here is derived from an EMBL/GenBank/DDBJ whole genome shotgun (WGS) entry which is preliminary data.</text>
</comment>